<gene>
    <name evidence="2" type="ORF">ILEXP_LOCUS52581</name>
</gene>
<accession>A0ABC8UN03</accession>
<proteinExistence type="predicted"/>
<reference evidence="2 3" key="1">
    <citation type="submission" date="2024-02" db="EMBL/GenBank/DDBJ databases">
        <authorList>
            <person name="Vignale AGUSTIN F."/>
            <person name="Sosa J E."/>
            <person name="Modenutti C."/>
        </authorList>
    </citation>
    <scope>NUCLEOTIDE SEQUENCE [LARGE SCALE GENOMIC DNA]</scope>
</reference>
<name>A0ABC8UN03_9AQUA</name>
<dbReference type="AlphaFoldDB" id="A0ABC8UN03"/>
<feature type="non-terminal residue" evidence="2">
    <location>
        <position position="1"/>
    </location>
</feature>
<protein>
    <submittedName>
        <fullName evidence="2">Uncharacterized protein</fullName>
    </submittedName>
</protein>
<feature type="region of interest" description="Disordered" evidence="1">
    <location>
        <begin position="92"/>
        <end position="111"/>
    </location>
</feature>
<organism evidence="2 3">
    <name type="scientific">Ilex paraguariensis</name>
    <name type="common">yerba mate</name>
    <dbReference type="NCBI Taxonomy" id="185542"/>
    <lineage>
        <taxon>Eukaryota</taxon>
        <taxon>Viridiplantae</taxon>
        <taxon>Streptophyta</taxon>
        <taxon>Embryophyta</taxon>
        <taxon>Tracheophyta</taxon>
        <taxon>Spermatophyta</taxon>
        <taxon>Magnoliopsida</taxon>
        <taxon>eudicotyledons</taxon>
        <taxon>Gunneridae</taxon>
        <taxon>Pentapetalae</taxon>
        <taxon>asterids</taxon>
        <taxon>campanulids</taxon>
        <taxon>Aquifoliales</taxon>
        <taxon>Aquifoliaceae</taxon>
        <taxon>Ilex</taxon>
    </lineage>
</organism>
<dbReference type="EMBL" id="CAUOFW020008346">
    <property type="protein sequence ID" value="CAK9182435.1"/>
    <property type="molecule type" value="Genomic_DNA"/>
</dbReference>
<evidence type="ECO:0000313" key="2">
    <source>
        <dbReference type="EMBL" id="CAK9182435.1"/>
    </source>
</evidence>
<evidence type="ECO:0000256" key="1">
    <source>
        <dbReference type="SAM" id="MobiDB-lite"/>
    </source>
</evidence>
<dbReference type="Proteomes" id="UP001642360">
    <property type="component" value="Unassembled WGS sequence"/>
</dbReference>
<comment type="caution">
    <text evidence="2">The sequence shown here is derived from an EMBL/GenBank/DDBJ whole genome shotgun (WGS) entry which is preliminary data.</text>
</comment>
<evidence type="ECO:0000313" key="3">
    <source>
        <dbReference type="Proteomes" id="UP001642360"/>
    </source>
</evidence>
<sequence>DLKQHLRRLVVDTNGDGVMALRLGDYRELLGDTSELLRDANMLGSVIKAIGSNNFSLGDGYGTIHDVTTVQGGIHGEFWQNGDAHRQGGGAEVNMGEGARHKKPLSDAEKGMKGDAIGIGAKIKEIVLEGMKKGGANWEDNTSCMQEGGAKCIDSGSVCMQKGGTYVALAPFALVRLVLFALVRLVLDDANETLGGTKALGDAVAMDGAHFVGDVGQRSGGGESPCNEGDTQKAGWRGLGSAIILGGINLSFGYGRHRLGIFGDDRRRLGGSSDIRHRSGRARGLAMRPLEGVAILDFLFLTPSRH</sequence>
<keyword evidence="3" id="KW-1185">Reference proteome</keyword>